<feature type="chain" id="PRO_5038932397" evidence="1">
    <location>
        <begin position="24"/>
        <end position="790"/>
    </location>
</feature>
<name>A0A9D1J606_9BACT</name>
<dbReference type="Proteomes" id="UP000886744">
    <property type="component" value="Unassembled WGS sequence"/>
</dbReference>
<dbReference type="SUPFAM" id="SSF56935">
    <property type="entry name" value="Porins"/>
    <property type="match status" value="1"/>
</dbReference>
<evidence type="ECO:0000256" key="1">
    <source>
        <dbReference type="SAM" id="SignalP"/>
    </source>
</evidence>
<reference evidence="2" key="2">
    <citation type="journal article" date="2021" name="PeerJ">
        <title>Extensive microbial diversity within the chicken gut microbiome revealed by metagenomics and culture.</title>
        <authorList>
            <person name="Gilroy R."/>
            <person name="Ravi A."/>
            <person name="Getino M."/>
            <person name="Pursley I."/>
            <person name="Horton D.L."/>
            <person name="Alikhan N.F."/>
            <person name="Baker D."/>
            <person name="Gharbi K."/>
            <person name="Hall N."/>
            <person name="Watson M."/>
            <person name="Adriaenssens E.M."/>
            <person name="Foster-Nyarko E."/>
            <person name="Jarju S."/>
            <person name="Secka A."/>
            <person name="Antonio M."/>
            <person name="Oren A."/>
            <person name="Chaudhuri R.R."/>
            <person name="La Ragione R."/>
            <person name="Hildebrand F."/>
            <person name="Pallen M.J."/>
        </authorList>
    </citation>
    <scope>NUCLEOTIDE SEQUENCE</scope>
    <source>
        <strain evidence="2">ChiHjej13B12-12457</strain>
    </source>
</reference>
<evidence type="ECO:0000313" key="2">
    <source>
        <dbReference type="EMBL" id="HIR62093.1"/>
    </source>
</evidence>
<keyword evidence="1" id="KW-0732">Signal</keyword>
<proteinExistence type="predicted"/>
<keyword evidence="2" id="KW-0675">Receptor</keyword>
<dbReference type="AlphaFoldDB" id="A0A9D1J606"/>
<organism evidence="2 3">
    <name type="scientific">Candidatus Coprenecus avistercoris</name>
    <dbReference type="NCBI Taxonomy" id="2840730"/>
    <lineage>
        <taxon>Bacteria</taxon>
        <taxon>Pseudomonadati</taxon>
        <taxon>Bacteroidota</taxon>
        <taxon>Bacteroidia</taxon>
        <taxon>Bacteroidales</taxon>
        <taxon>Rikenellaceae</taxon>
        <taxon>Rikenellaceae incertae sedis</taxon>
        <taxon>Candidatus Coprenecus</taxon>
    </lineage>
</organism>
<gene>
    <name evidence="2" type="ORF">IAC94_01030</name>
</gene>
<comment type="caution">
    <text evidence="2">The sequence shown here is derived from an EMBL/GenBank/DDBJ whole genome shotgun (WGS) entry which is preliminary data.</text>
</comment>
<protein>
    <submittedName>
        <fullName evidence="2">TonB-dependent receptor</fullName>
    </submittedName>
</protein>
<reference evidence="2" key="1">
    <citation type="submission" date="2020-10" db="EMBL/GenBank/DDBJ databases">
        <authorList>
            <person name="Gilroy R."/>
        </authorList>
    </citation>
    <scope>NUCLEOTIDE SEQUENCE</scope>
    <source>
        <strain evidence="2">ChiHjej13B12-12457</strain>
    </source>
</reference>
<dbReference type="EMBL" id="DVHI01000016">
    <property type="protein sequence ID" value="HIR62093.1"/>
    <property type="molecule type" value="Genomic_DNA"/>
</dbReference>
<feature type="signal peptide" evidence="1">
    <location>
        <begin position="1"/>
        <end position="23"/>
    </location>
</feature>
<evidence type="ECO:0000313" key="3">
    <source>
        <dbReference type="Proteomes" id="UP000886744"/>
    </source>
</evidence>
<accession>A0A9D1J606</accession>
<sequence length="790" mass="87325">MRAPLQILSPFIILAAFSVAAQAQVARKDLDSVIWNLNLEEVVVTARKVERAADTVSFYASTYAGKEDIVLEDVLRKMPGIEITGDGQIIYNGQWIKDFYVEGMDMLGGNYGVATRNLDAQDISAVQVIEDHQGIKLLQGRKRGDAPAINIKLKSTAKGAWASSVSAALGSQPHLARDISANLMTFRQKMQHITVLKTNDIGTDLRKEIQAPSSLGSSVLGTGLILPGSISISDTYSYRNDSYSASVNQLHKLSEDATLSFNVNYLYDDEAQDAADVTTYLSDSDSLPAYVVSESNRASVRQHYIGGHLVYKLNSGQKYLNNNLSFSASLPAADGLVNGAVDQRLSGHNISVDNTLAANYKRRNGAVADVNWHLSYDDRKGSLGVTDTADGTLSQTVRQQVFMTDGSASILAITAPHVMFNLDAGFDARWQRAATALSSAGGNGSGTQQILQLGAAVSPRLLLHWNKFQWTVSAPIGVTYFHSTDGEWRYDKPLLSLKPYTALSYKPSSRVSIDLTAICGESMPQPLSLMAQQRYTNYRTTMSNPHRVEAVLNRTLSTSLSAAYNDVFSMFFGNLALVYAWYRNGISTAYSFTDDIINYVLLPRTADQRTWQVSQSASKGFFLWNSKISESVSIGTTKGDYYVGDAVHEGRSDYLQASLSYTAEFAKWISFGTENSYSLSRPYTDGQAGGVTYHTFSSTASLGIWPVRQLRIAPSMQYYFNNYYDDGRHNVFLDCSLEYYWGRAVIFLRCANLLDNDTFRRVTDNGITRYSSEYRLRGRTLMLGLRIKIL</sequence>